<protein>
    <submittedName>
        <fullName evidence="2">Uncharacterized protein</fullName>
    </submittedName>
</protein>
<feature type="region of interest" description="Disordered" evidence="1">
    <location>
        <begin position="1"/>
        <end position="172"/>
    </location>
</feature>
<reference evidence="2 3" key="1">
    <citation type="journal article" date="2023" name="Sci. Data">
        <title>Genome assembly of the Korean intertidal mud-creeper Batillaria attramentaria.</title>
        <authorList>
            <person name="Patra A.K."/>
            <person name="Ho P.T."/>
            <person name="Jun S."/>
            <person name="Lee S.J."/>
            <person name="Kim Y."/>
            <person name="Won Y.J."/>
        </authorList>
    </citation>
    <scope>NUCLEOTIDE SEQUENCE [LARGE SCALE GENOMIC DNA]</scope>
    <source>
        <strain evidence="2">Wonlab-2016</strain>
    </source>
</reference>
<organism evidence="2 3">
    <name type="scientific">Batillaria attramentaria</name>
    <dbReference type="NCBI Taxonomy" id="370345"/>
    <lineage>
        <taxon>Eukaryota</taxon>
        <taxon>Metazoa</taxon>
        <taxon>Spiralia</taxon>
        <taxon>Lophotrochozoa</taxon>
        <taxon>Mollusca</taxon>
        <taxon>Gastropoda</taxon>
        <taxon>Caenogastropoda</taxon>
        <taxon>Sorbeoconcha</taxon>
        <taxon>Cerithioidea</taxon>
        <taxon>Batillariidae</taxon>
        <taxon>Batillaria</taxon>
    </lineage>
</organism>
<dbReference type="Proteomes" id="UP001519460">
    <property type="component" value="Unassembled WGS sequence"/>
</dbReference>
<dbReference type="AlphaFoldDB" id="A0ABD0KIC1"/>
<evidence type="ECO:0000313" key="3">
    <source>
        <dbReference type="Proteomes" id="UP001519460"/>
    </source>
</evidence>
<evidence type="ECO:0000256" key="1">
    <source>
        <dbReference type="SAM" id="MobiDB-lite"/>
    </source>
</evidence>
<evidence type="ECO:0000313" key="2">
    <source>
        <dbReference type="EMBL" id="KAK7486823.1"/>
    </source>
</evidence>
<keyword evidence="3" id="KW-1185">Reference proteome</keyword>
<gene>
    <name evidence="2" type="ORF">BaRGS_00021970</name>
</gene>
<feature type="compositionally biased region" description="Basic and acidic residues" evidence="1">
    <location>
        <begin position="112"/>
        <end position="121"/>
    </location>
</feature>
<dbReference type="EMBL" id="JACVVK020000173">
    <property type="protein sequence ID" value="KAK7486823.1"/>
    <property type="molecule type" value="Genomic_DNA"/>
</dbReference>
<sequence length="241" mass="23457">MSNVSHVSTVDRGLKMKIKRTKVGGGGPASGKPDPKHEVVKGEAGSSSTGAQSGGVTGSGVHAVNGLPSSGSNTGANLDNKPVGAMSTPSKAGSSASDPTKDKSPKVKTPFGKKDKSKDKGGCGSGGSGFSGAKLSGDNASLLSNGSTGAGSTVGGGVGGAGAGGGASGSSGGVGGICNGLDSLFPQVSMEPRVAVEAVSVRREVARPVLDPYEFNAKVEDGIGLPPKKLKTESKVYTRCA</sequence>
<feature type="compositionally biased region" description="Low complexity" evidence="1">
    <location>
        <begin position="42"/>
        <end position="51"/>
    </location>
</feature>
<feature type="compositionally biased region" description="Polar residues" evidence="1">
    <location>
        <begin position="67"/>
        <end position="77"/>
    </location>
</feature>
<feature type="compositionally biased region" description="Gly residues" evidence="1">
    <location>
        <begin position="148"/>
        <end position="172"/>
    </location>
</feature>
<proteinExistence type="predicted"/>
<comment type="caution">
    <text evidence="2">The sequence shown here is derived from an EMBL/GenBank/DDBJ whole genome shotgun (WGS) entry which is preliminary data.</text>
</comment>
<name>A0ABD0KIC1_9CAEN</name>
<accession>A0ABD0KIC1</accession>
<feature type="compositionally biased region" description="Polar residues" evidence="1">
    <location>
        <begin position="87"/>
        <end position="98"/>
    </location>
</feature>